<sequence length="308" mass="32695">MERTTPVRKSHTSTSDLLTWTESPPSQAPSSADVSRPAARLNQPSDGIGKVLFGGQITDEEAESLNKRKPCSGYKLKEMTGSKIFSANGEEESTESGASDGNSTNRTSVRIVQQAANGISQISFSTEEKISPKKPTTIPEVAKQRELSGTLQSDSDSKAKKQLSDAKCKELSGTDIFGPPAEIPPRSLAASRTLETKEIKDMGEPAPRSVRTSVKVSNPAGGHSNILFGDEPEVKATKKIHNQKFAELSGNNIFKGDVGHGSAEKSLSVAKLREMSGSDIFADGKVEARDCLGGVRKPPGGESTIALV</sequence>
<comment type="caution">
    <text evidence="3">The sequence shown here is derived from an EMBL/GenBank/DDBJ whole genome shotgun (WGS) entry which is preliminary data.</text>
</comment>
<reference evidence="4" key="1">
    <citation type="journal article" date="2019" name="Curr. Biol.">
        <title>Genome Sequence of Striga asiatica Provides Insight into the Evolution of Plant Parasitism.</title>
        <authorList>
            <person name="Yoshida S."/>
            <person name="Kim S."/>
            <person name="Wafula E.K."/>
            <person name="Tanskanen J."/>
            <person name="Kim Y.M."/>
            <person name="Honaas L."/>
            <person name="Yang Z."/>
            <person name="Spallek T."/>
            <person name="Conn C.E."/>
            <person name="Ichihashi Y."/>
            <person name="Cheong K."/>
            <person name="Cui S."/>
            <person name="Der J.P."/>
            <person name="Gundlach H."/>
            <person name="Jiao Y."/>
            <person name="Hori C."/>
            <person name="Ishida J.K."/>
            <person name="Kasahara H."/>
            <person name="Kiba T."/>
            <person name="Kim M.S."/>
            <person name="Koo N."/>
            <person name="Laohavisit A."/>
            <person name="Lee Y.H."/>
            <person name="Lumba S."/>
            <person name="McCourt P."/>
            <person name="Mortimer J.C."/>
            <person name="Mutuku J.M."/>
            <person name="Nomura T."/>
            <person name="Sasaki-Sekimoto Y."/>
            <person name="Seto Y."/>
            <person name="Wang Y."/>
            <person name="Wakatake T."/>
            <person name="Sakakibara H."/>
            <person name="Demura T."/>
            <person name="Yamaguchi S."/>
            <person name="Yoneyama K."/>
            <person name="Manabe R.I."/>
            <person name="Nelson D.C."/>
            <person name="Schulman A.H."/>
            <person name="Timko M.P."/>
            <person name="dePamphilis C.W."/>
            <person name="Choi D."/>
            <person name="Shirasu K."/>
        </authorList>
    </citation>
    <scope>NUCLEOTIDE SEQUENCE [LARGE SCALE GENOMIC DNA]</scope>
    <source>
        <strain evidence="4">cv. UVA1</strain>
    </source>
</reference>
<feature type="region of interest" description="Disordered" evidence="1">
    <location>
        <begin position="79"/>
        <end position="109"/>
    </location>
</feature>
<evidence type="ECO:0000256" key="1">
    <source>
        <dbReference type="SAM" id="MobiDB-lite"/>
    </source>
</evidence>
<feature type="compositionally biased region" description="Basic and acidic residues" evidence="1">
    <location>
        <begin position="155"/>
        <end position="166"/>
    </location>
</feature>
<protein>
    <submittedName>
        <fullName evidence="3">Oxidoreductase</fullName>
    </submittedName>
</protein>
<feature type="compositionally biased region" description="Basic residues" evidence="1">
    <location>
        <begin position="1"/>
        <end position="11"/>
    </location>
</feature>
<feature type="domain" description="DUF4057" evidence="2">
    <location>
        <begin position="3"/>
        <end position="306"/>
    </location>
</feature>
<accession>A0A5A7P2F7</accession>
<dbReference type="InterPro" id="IPR025131">
    <property type="entry name" value="DUF4057"/>
</dbReference>
<evidence type="ECO:0000313" key="4">
    <source>
        <dbReference type="Proteomes" id="UP000325081"/>
    </source>
</evidence>
<dbReference type="OrthoDB" id="1868458at2759"/>
<name>A0A5A7P2F7_STRAF</name>
<proteinExistence type="predicted"/>
<organism evidence="3 4">
    <name type="scientific">Striga asiatica</name>
    <name type="common">Asiatic witchweed</name>
    <name type="synonym">Buchnera asiatica</name>
    <dbReference type="NCBI Taxonomy" id="4170"/>
    <lineage>
        <taxon>Eukaryota</taxon>
        <taxon>Viridiplantae</taxon>
        <taxon>Streptophyta</taxon>
        <taxon>Embryophyta</taxon>
        <taxon>Tracheophyta</taxon>
        <taxon>Spermatophyta</taxon>
        <taxon>Magnoliopsida</taxon>
        <taxon>eudicotyledons</taxon>
        <taxon>Gunneridae</taxon>
        <taxon>Pentapetalae</taxon>
        <taxon>asterids</taxon>
        <taxon>lamiids</taxon>
        <taxon>Lamiales</taxon>
        <taxon>Orobanchaceae</taxon>
        <taxon>Buchnereae</taxon>
        <taxon>Striga</taxon>
    </lineage>
</organism>
<feature type="region of interest" description="Disordered" evidence="1">
    <location>
        <begin position="1"/>
        <end position="54"/>
    </location>
</feature>
<dbReference type="Pfam" id="PF13266">
    <property type="entry name" value="DUF4057"/>
    <property type="match status" value="1"/>
</dbReference>
<feature type="region of interest" description="Disordered" evidence="1">
    <location>
        <begin position="202"/>
        <end position="228"/>
    </location>
</feature>
<feature type="region of interest" description="Disordered" evidence="1">
    <location>
        <begin position="123"/>
        <end position="166"/>
    </location>
</feature>
<dbReference type="Proteomes" id="UP000325081">
    <property type="component" value="Unassembled WGS sequence"/>
</dbReference>
<evidence type="ECO:0000313" key="3">
    <source>
        <dbReference type="EMBL" id="GER26890.1"/>
    </source>
</evidence>
<gene>
    <name evidence="3" type="ORF">STAS_02558</name>
</gene>
<evidence type="ECO:0000259" key="2">
    <source>
        <dbReference type="Pfam" id="PF13266"/>
    </source>
</evidence>
<feature type="compositionally biased region" description="Polar residues" evidence="1">
    <location>
        <begin position="95"/>
        <end position="109"/>
    </location>
</feature>
<dbReference type="EMBL" id="BKCP01001225">
    <property type="protein sequence ID" value="GER26890.1"/>
    <property type="molecule type" value="Genomic_DNA"/>
</dbReference>
<dbReference type="PANTHER" id="PTHR31132:SF2">
    <property type="entry name" value="HEMATOLOGICAL_NEUROLOGICAL-LIKE PROTEIN"/>
    <property type="match status" value="1"/>
</dbReference>
<feature type="compositionally biased region" description="Polar residues" evidence="1">
    <location>
        <begin position="12"/>
        <end position="33"/>
    </location>
</feature>
<keyword evidence="4" id="KW-1185">Reference proteome</keyword>
<dbReference type="AlphaFoldDB" id="A0A5A7P2F7"/>
<dbReference type="PANTHER" id="PTHR31132">
    <property type="entry name" value="N-LYSINE METHYLTRANSFERASE"/>
    <property type="match status" value="1"/>
</dbReference>